<dbReference type="RefSeq" id="WP_370396661.1">
    <property type="nucleotide sequence ID" value="NZ_JALBUT010000003.1"/>
</dbReference>
<sequence>MNIKDIFSLDKLVLATVLLWIYRIFLCVVVIGGAVSGLGLIFNGEFLSGLFAIVIGIPLGVLFLRIWVELVYLVVAIHEKLREIRDILKNKSSGKSE</sequence>
<dbReference type="InterPro" id="IPR025557">
    <property type="entry name" value="DUF4282"/>
</dbReference>
<reference evidence="2 3" key="1">
    <citation type="submission" date="2022-03" db="EMBL/GenBank/DDBJ databases">
        <title>Novel taxa within the pig intestine.</title>
        <authorList>
            <person name="Wylensek D."/>
            <person name="Bishof K."/>
            <person name="Afrizal A."/>
            <person name="Clavel T."/>
        </authorList>
    </citation>
    <scope>NUCLEOTIDE SEQUENCE [LARGE SCALE GENOMIC DNA]</scope>
    <source>
        <strain evidence="2 3">CLA-KB-P66</strain>
    </source>
</reference>
<dbReference type="Proteomes" id="UP001275932">
    <property type="component" value="Unassembled WGS sequence"/>
</dbReference>
<organism evidence="2 3">
    <name type="scientific">Intestinicryptomonas porci</name>
    <dbReference type="NCBI Taxonomy" id="2926320"/>
    <lineage>
        <taxon>Bacteria</taxon>
        <taxon>Pseudomonadati</taxon>
        <taxon>Verrucomicrobiota</taxon>
        <taxon>Opitutia</taxon>
        <taxon>Opitutales</taxon>
        <taxon>Intestinicryptomonaceae</taxon>
        <taxon>Intestinicryptomonas</taxon>
    </lineage>
</organism>
<protein>
    <recommendedName>
        <fullName evidence="4">DUF4282 domain-containing protein</fullName>
    </recommendedName>
</protein>
<accession>A0ABU4WHH7</accession>
<keyword evidence="1" id="KW-1133">Transmembrane helix</keyword>
<keyword evidence="1" id="KW-0472">Membrane</keyword>
<feature type="transmembrane region" description="Helical" evidence="1">
    <location>
        <begin position="48"/>
        <end position="75"/>
    </location>
</feature>
<feature type="transmembrane region" description="Helical" evidence="1">
    <location>
        <begin position="12"/>
        <end position="42"/>
    </location>
</feature>
<evidence type="ECO:0000313" key="3">
    <source>
        <dbReference type="Proteomes" id="UP001275932"/>
    </source>
</evidence>
<gene>
    <name evidence="2" type="ORF">MOX91_03340</name>
</gene>
<dbReference type="Pfam" id="PF14110">
    <property type="entry name" value="DUF4282"/>
    <property type="match status" value="1"/>
</dbReference>
<evidence type="ECO:0000256" key="1">
    <source>
        <dbReference type="SAM" id="Phobius"/>
    </source>
</evidence>
<evidence type="ECO:0008006" key="4">
    <source>
        <dbReference type="Google" id="ProtNLM"/>
    </source>
</evidence>
<keyword evidence="3" id="KW-1185">Reference proteome</keyword>
<dbReference type="EMBL" id="JALBUT010000003">
    <property type="protein sequence ID" value="MDX8415213.1"/>
    <property type="molecule type" value="Genomic_DNA"/>
</dbReference>
<keyword evidence="1" id="KW-0812">Transmembrane</keyword>
<name>A0ABU4WHH7_9BACT</name>
<evidence type="ECO:0000313" key="2">
    <source>
        <dbReference type="EMBL" id="MDX8415213.1"/>
    </source>
</evidence>
<proteinExistence type="predicted"/>
<comment type="caution">
    <text evidence="2">The sequence shown here is derived from an EMBL/GenBank/DDBJ whole genome shotgun (WGS) entry which is preliminary data.</text>
</comment>